<keyword evidence="1" id="KW-1133">Transmembrane helix</keyword>
<organism evidence="2 3">
    <name type="scientific">Yersinia nurmii</name>
    <dbReference type="NCBI Taxonomy" id="685706"/>
    <lineage>
        <taxon>Bacteria</taxon>
        <taxon>Pseudomonadati</taxon>
        <taxon>Pseudomonadota</taxon>
        <taxon>Gammaproteobacteria</taxon>
        <taxon>Enterobacterales</taxon>
        <taxon>Yersiniaceae</taxon>
        <taxon>Yersinia</taxon>
    </lineage>
</organism>
<feature type="transmembrane region" description="Helical" evidence="1">
    <location>
        <begin position="18"/>
        <end position="40"/>
    </location>
</feature>
<feature type="transmembrane region" description="Helical" evidence="1">
    <location>
        <begin position="46"/>
        <end position="64"/>
    </location>
</feature>
<keyword evidence="1" id="KW-0812">Transmembrane</keyword>
<dbReference type="AlphaFoldDB" id="A0AAW7K1R0"/>
<proteinExistence type="predicted"/>
<reference evidence="2" key="1">
    <citation type="submission" date="2023-06" db="EMBL/GenBank/DDBJ databases">
        <authorList>
            <person name="Polev D.E."/>
            <person name="Saitova A.T."/>
            <person name="Bogumilchik E.A."/>
            <person name="Kokorina G.I."/>
            <person name="Voskresenskaia E.A."/>
        </authorList>
    </citation>
    <scope>NUCLEOTIDE SEQUENCE</scope>
    <source>
        <strain evidence="2">2145 StPb PI</strain>
    </source>
</reference>
<evidence type="ECO:0000313" key="2">
    <source>
        <dbReference type="EMBL" id="MDN0089258.1"/>
    </source>
</evidence>
<dbReference type="Proteomes" id="UP001167864">
    <property type="component" value="Unassembled WGS sequence"/>
</dbReference>
<dbReference type="InterPro" id="IPR009885">
    <property type="entry name" value="DUF1435"/>
</dbReference>
<keyword evidence="1" id="KW-0472">Membrane</keyword>
<dbReference type="Pfam" id="PF07256">
    <property type="entry name" value="DUF1435"/>
    <property type="match status" value="1"/>
</dbReference>
<evidence type="ECO:0000313" key="3">
    <source>
        <dbReference type="Proteomes" id="UP001167864"/>
    </source>
</evidence>
<dbReference type="EMBL" id="JAUEHU010000028">
    <property type="protein sequence ID" value="MDN0089258.1"/>
    <property type="molecule type" value="Genomic_DNA"/>
</dbReference>
<feature type="transmembrane region" description="Helical" evidence="1">
    <location>
        <begin position="71"/>
        <end position="89"/>
    </location>
</feature>
<gene>
    <name evidence="2" type="ORF">QVN42_18080</name>
</gene>
<evidence type="ECO:0000256" key="1">
    <source>
        <dbReference type="SAM" id="Phobius"/>
    </source>
</evidence>
<sequence>MIGATIAACRSWRLNDFLLSRMASGWGVLLPCALLPLLGWGEFSVAELRGIIVAAMLATLSMLYHPRLRHFLLIPSCLAMTGGLLAVLTHV</sequence>
<accession>A0AAW7K1R0</accession>
<name>A0AAW7K1R0_9GAMM</name>
<comment type="caution">
    <text evidence="2">The sequence shown here is derived from an EMBL/GenBank/DDBJ whole genome shotgun (WGS) entry which is preliminary data.</text>
</comment>
<protein>
    <submittedName>
        <fullName evidence="2">DUF1435 family protein</fullName>
    </submittedName>
</protein>